<dbReference type="Proteomes" id="UP000887564">
    <property type="component" value="Unplaced"/>
</dbReference>
<evidence type="ECO:0000313" key="4">
    <source>
        <dbReference type="WBParaSite" id="PEQ_0000279201-mRNA-1"/>
    </source>
</evidence>
<sequence length="125" mass="14373">FELCFVFYLNVFLLKVITTFKVITKKVPRPIAERKKWKKFGQCKNDGPGPHVSTTYVAEEVLMQFIRNRAGEVGIAVLYSADDHWSVSCPYKSMYANEEEDTDGKERDTKTGSGRKPSFFFFVTL</sequence>
<dbReference type="InterPro" id="IPR024675">
    <property type="entry name" value="eIF3g_N"/>
</dbReference>
<feature type="domain" description="Eukaryotic translation initiation factor 3 subunit G N-terminal" evidence="2">
    <location>
        <begin position="14"/>
        <end position="69"/>
    </location>
</feature>
<organism evidence="3 4">
    <name type="scientific">Parascaris equorum</name>
    <name type="common">Equine roundworm</name>
    <dbReference type="NCBI Taxonomy" id="6256"/>
    <lineage>
        <taxon>Eukaryota</taxon>
        <taxon>Metazoa</taxon>
        <taxon>Ecdysozoa</taxon>
        <taxon>Nematoda</taxon>
        <taxon>Chromadorea</taxon>
        <taxon>Rhabditida</taxon>
        <taxon>Spirurina</taxon>
        <taxon>Ascaridomorpha</taxon>
        <taxon>Ascaridoidea</taxon>
        <taxon>Ascarididae</taxon>
        <taxon>Parascaris</taxon>
    </lineage>
</organism>
<proteinExistence type="predicted"/>
<keyword evidence="3" id="KW-1185">Reference proteome</keyword>
<name>A0A914RLR1_PAREQ</name>
<keyword evidence="1" id="KW-0732">Signal</keyword>
<evidence type="ECO:0000313" key="3">
    <source>
        <dbReference type="Proteomes" id="UP000887564"/>
    </source>
</evidence>
<feature type="chain" id="PRO_5037689694" evidence="1">
    <location>
        <begin position="20"/>
        <end position="125"/>
    </location>
</feature>
<feature type="signal peptide" evidence="1">
    <location>
        <begin position="1"/>
        <end position="19"/>
    </location>
</feature>
<evidence type="ECO:0000256" key="1">
    <source>
        <dbReference type="SAM" id="SignalP"/>
    </source>
</evidence>
<accession>A0A914RLR1</accession>
<reference evidence="4" key="1">
    <citation type="submission" date="2022-11" db="UniProtKB">
        <authorList>
            <consortium name="WormBaseParasite"/>
        </authorList>
    </citation>
    <scope>IDENTIFICATION</scope>
</reference>
<protein>
    <submittedName>
        <fullName evidence="4">Eukaryotic translation initiation factor 3 subunit G N-terminal domain-containing protein</fullName>
    </submittedName>
</protein>
<evidence type="ECO:0000259" key="2">
    <source>
        <dbReference type="Pfam" id="PF12353"/>
    </source>
</evidence>
<dbReference type="Pfam" id="PF12353">
    <property type="entry name" value="eIF3g"/>
    <property type="match status" value="1"/>
</dbReference>
<dbReference type="AlphaFoldDB" id="A0A914RLR1"/>
<dbReference type="WBParaSite" id="PEQ_0000279201-mRNA-1">
    <property type="protein sequence ID" value="PEQ_0000279201-mRNA-1"/>
    <property type="gene ID" value="PEQ_0000279201"/>
</dbReference>